<proteinExistence type="predicted"/>
<dbReference type="Pfam" id="PF00805">
    <property type="entry name" value="Pentapeptide"/>
    <property type="match status" value="1"/>
</dbReference>
<dbReference type="AlphaFoldDB" id="A0A7W3QSC1"/>
<evidence type="ECO:0000313" key="3">
    <source>
        <dbReference type="Proteomes" id="UP000572680"/>
    </source>
</evidence>
<dbReference type="Gene3D" id="2.160.20.80">
    <property type="entry name" value="E3 ubiquitin-protein ligase SopA"/>
    <property type="match status" value="1"/>
</dbReference>
<name>A0A7W3QSC1_ACTNM</name>
<keyword evidence="1" id="KW-1133">Transmembrane helix</keyword>
<dbReference type="PANTHER" id="PTHR14136:SF17">
    <property type="entry name" value="BTB_POZ DOMAIN-CONTAINING PROTEIN KCTD9"/>
    <property type="match status" value="1"/>
</dbReference>
<accession>A0A7W3QSC1</accession>
<dbReference type="RefSeq" id="WP_182849089.1">
    <property type="nucleotide sequence ID" value="NZ_BAAALP010000041.1"/>
</dbReference>
<keyword evidence="3" id="KW-1185">Reference proteome</keyword>
<evidence type="ECO:0000256" key="1">
    <source>
        <dbReference type="SAM" id="Phobius"/>
    </source>
</evidence>
<protein>
    <recommendedName>
        <fullName evidence="4">Pentapeptide repeat-containing protein</fullName>
    </recommendedName>
</protein>
<organism evidence="2 3">
    <name type="scientific">Actinomadura namibiensis</name>
    <dbReference type="NCBI Taxonomy" id="182080"/>
    <lineage>
        <taxon>Bacteria</taxon>
        <taxon>Bacillati</taxon>
        <taxon>Actinomycetota</taxon>
        <taxon>Actinomycetes</taxon>
        <taxon>Streptosporangiales</taxon>
        <taxon>Thermomonosporaceae</taxon>
        <taxon>Actinomadura</taxon>
    </lineage>
</organism>
<dbReference type="InterPro" id="IPR001646">
    <property type="entry name" value="5peptide_repeat"/>
</dbReference>
<keyword evidence="1" id="KW-0812">Transmembrane</keyword>
<dbReference type="InterPro" id="IPR051082">
    <property type="entry name" value="Pentapeptide-BTB/POZ_domain"/>
</dbReference>
<evidence type="ECO:0008006" key="4">
    <source>
        <dbReference type="Google" id="ProtNLM"/>
    </source>
</evidence>
<sequence length="270" mass="29278">MKWWRRRRHIERLTDLSAARPDELSADRRLELHLQRRAAGYPVVTLVILVLGLIVTAGSLREATRTVAAAFEEIRTSREGQITERYSRAVEQLGSPTVDVRFGAVHALDRIARDSPRDRPTIVAVLAAFAREHDPRPGAKPPAEPGTDVQAALSVLGRPDMTPAPGTRLDLHGLRVPGVHLPGATLEGANLNRADLSRGQLREARLAGADLRDADLSKADLHGAVLTGARLTGARLAGTDLRCAFLSGIADGDQQRIRDEALVDSCTRFG</sequence>
<evidence type="ECO:0000313" key="2">
    <source>
        <dbReference type="EMBL" id="MBA8957253.1"/>
    </source>
</evidence>
<comment type="caution">
    <text evidence="2">The sequence shown here is derived from an EMBL/GenBank/DDBJ whole genome shotgun (WGS) entry which is preliminary data.</text>
</comment>
<dbReference type="SUPFAM" id="SSF141571">
    <property type="entry name" value="Pentapeptide repeat-like"/>
    <property type="match status" value="1"/>
</dbReference>
<keyword evidence="1" id="KW-0472">Membrane</keyword>
<feature type="transmembrane region" description="Helical" evidence="1">
    <location>
        <begin position="38"/>
        <end position="60"/>
    </location>
</feature>
<gene>
    <name evidence="2" type="ORF">HNR61_008946</name>
</gene>
<reference evidence="2 3" key="1">
    <citation type="submission" date="2020-08" db="EMBL/GenBank/DDBJ databases">
        <title>Genomic Encyclopedia of Type Strains, Phase IV (KMG-IV): sequencing the most valuable type-strain genomes for metagenomic binning, comparative biology and taxonomic classification.</title>
        <authorList>
            <person name="Goeker M."/>
        </authorList>
    </citation>
    <scope>NUCLEOTIDE SEQUENCE [LARGE SCALE GENOMIC DNA]</scope>
    <source>
        <strain evidence="2 3">DSM 44197</strain>
    </source>
</reference>
<dbReference type="PANTHER" id="PTHR14136">
    <property type="entry name" value="BTB_POZ DOMAIN-CONTAINING PROTEIN KCTD9"/>
    <property type="match status" value="1"/>
</dbReference>
<dbReference type="EMBL" id="JACJIA010000021">
    <property type="protein sequence ID" value="MBA8957253.1"/>
    <property type="molecule type" value="Genomic_DNA"/>
</dbReference>
<dbReference type="Proteomes" id="UP000572680">
    <property type="component" value="Unassembled WGS sequence"/>
</dbReference>